<dbReference type="Proteomes" id="UP000295783">
    <property type="component" value="Unassembled WGS sequence"/>
</dbReference>
<dbReference type="AlphaFoldDB" id="A0A4R6WSZ7"/>
<dbReference type="RefSeq" id="WP_166645087.1">
    <property type="nucleotide sequence ID" value="NZ_SNYW01000008.1"/>
</dbReference>
<name>A0A4R6WSZ7_9PROT</name>
<dbReference type="InterPro" id="IPR009922">
    <property type="entry name" value="DUF1457"/>
</dbReference>
<proteinExistence type="predicted"/>
<protein>
    <submittedName>
        <fullName evidence="1">PAS domain-containing protein</fullName>
    </submittedName>
</protein>
<keyword evidence="2" id="KW-1185">Reference proteome</keyword>
<comment type="caution">
    <text evidence="1">The sequence shown here is derived from an EMBL/GenBank/DDBJ whole genome shotgun (WGS) entry which is preliminary data.</text>
</comment>
<dbReference type="EMBL" id="SNYW01000008">
    <property type="protein sequence ID" value="TDQ82000.1"/>
    <property type="molecule type" value="Genomic_DNA"/>
</dbReference>
<gene>
    <name evidence="1" type="ORF">A8950_1820</name>
</gene>
<accession>A0A4R6WSZ7</accession>
<reference evidence="1 2" key="1">
    <citation type="submission" date="2019-03" db="EMBL/GenBank/DDBJ databases">
        <title>Genomic Encyclopedia of Type Strains, Phase III (KMG-III): the genomes of soil and plant-associated and newly described type strains.</title>
        <authorList>
            <person name="Whitman W."/>
        </authorList>
    </citation>
    <scope>NUCLEOTIDE SEQUENCE [LARGE SCALE GENOMIC DNA]</scope>
    <source>
        <strain evidence="1 2">CGMCC 1.7660</strain>
    </source>
</reference>
<sequence>MEQRPYPRTTDVEEIRRRCRPATWAFYCYWDAKRRRPDGSQRRMPARADLDPVEMRPWLAHLQLIDVFHNPRRLIYRLVGETDVAFRGYNPTGRSVEEGMIGQSLSETLRNYELVVDQQLPVFDWAEYVSRSGFLRSQEGLLLPLSDDDLVVNMVVTFAQVDLTPRQG</sequence>
<evidence type="ECO:0000313" key="1">
    <source>
        <dbReference type="EMBL" id="TDQ82000.1"/>
    </source>
</evidence>
<dbReference type="Pfam" id="PF07310">
    <property type="entry name" value="PAS_5"/>
    <property type="match status" value="1"/>
</dbReference>
<evidence type="ECO:0000313" key="2">
    <source>
        <dbReference type="Proteomes" id="UP000295783"/>
    </source>
</evidence>
<organism evidence="1 2">
    <name type="scientific">Dongia mobilis</name>
    <dbReference type="NCBI Taxonomy" id="578943"/>
    <lineage>
        <taxon>Bacteria</taxon>
        <taxon>Pseudomonadati</taxon>
        <taxon>Pseudomonadota</taxon>
        <taxon>Alphaproteobacteria</taxon>
        <taxon>Rhodospirillales</taxon>
        <taxon>Dongiaceae</taxon>
        <taxon>Dongia</taxon>
    </lineage>
</organism>